<protein>
    <submittedName>
        <fullName evidence="1">Uncharacterized protein</fullName>
    </submittedName>
</protein>
<evidence type="ECO:0000313" key="1">
    <source>
        <dbReference type="EMBL" id="MBX49131.1"/>
    </source>
</evidence>
<organism evidence="1">
    <name type="scientific">Rhizophora mucronata</name>
    <name type="common">Asiatic mangrove</name>
    <dbReference type="NCBI Taxonomy" id="61149"/>
    <lineage>
        <taxon>Eukaryota</taxon>
        <taxon>Viridiplantae</taxon>
        <taxon>Streptophyta</taxon>
        <taxon>Embryophyta</taxon>
        <taxon>Tracheophyta</taxon>
        <taxon>Spermatophyta</taxon>
        <taxon>Magnoliopsida</taxon>
        <taxon>eudicotyledons</taxon>
        <taxon>Gunneridae</taxon>
        <taxon>Pentapetalae</taxon>
        <taxon>rosids</taxon>
        <taxon>fabids</taxon>
        <taxon>Malpighiales</taxon>
        <taxon>Rhizophoraceae</taxon>
        <taxon>Rhizophora</taxon>
    </lineage>
</organism>
<accession>A0A2P2P3C6</accession>
<name>A0A2P2P3C6_RHIMU</name>
<reference evidence="1" key="1">
    <citation type="submission" date="2018-02" db="EMBL/GenBank/DDBJ databases">
        <title>Rhizophora mucronata_Transcriptome.</title>
        <authorList>
            <person name="Meera S.P."/>
            <person name="Sreeshan A."/>
            <person name="Augustine A."/>
        </authorList>
    </citation>
    <scope>NUCLEOTIDE SEQUENCE</scope>
    <source>
        <tissue evidence="1">Leaf</tissue>
    </source>
</reference>
<sequence length="44" mass="5210">MPLTPNKETRYKPFLWFSALPPFPSQSRTPLVSEIEEEKTMKEK</sequence>
<proteinExistence type="predicted"/>
<dbReference type="EMBL" id="GGEC01068647">
    <property type="protein sequence ID" value="MBX49131.1"/>
    <property type="molecule type" value="Transcribed_RNA"/>
</dbReference>
<dbReference type="AlphaFoldDB" id="A0A2P2P3C6"/>